<dbReference type="InterPro" id="IPR038404">
    <property type="entry name" value="TRAP_DctP_sf"/>
</dbReference>
<name>A0ABT0YK69_9BURK</name>
<evidence type="ECO:0000313" key="2">
    <source>
        <dbReference type="EMBL" id="MCM5679122.1"/>
    </source>
</evidence>
<proteinExistence type="predicted"/>
<accession>A0ABT0YK69</accession>
<dbReference type="Proteomes" id="UP001165541">
    <property type="component" value="Unassembled WGS sequence"/>
</dbReference>
<reference evidence="2" key="1">
    <citation type="submission" date="2022-05" db="EMBL/GenBank/DDBJ databases">
        <title>Schlegelella sp. nov., isolated from mangrove soil.</title>
        <authorList>
            <person name="Liu Y."/>
            <person name="Ge X."/>
            <person name="Liu W."/>
        </authorList>
    </citation>
    <scope>NUCLEOTIDE SEQUENCE</scope>
    <source>
        <strain evidence="2">S2-27</strain>
    </source>
</reference>
<dbReference type="SUPFAM" id="SSF53850">
    <property type="entry name" value="Periplasmic binding protein-like II"/>
    <property type="match status" value="1"/>
</dbReference>
<protein>
    <submittedName>
        <fullName evidence="2">TRAP transporter substrate-binding protein</fullName>
    </submittedName>
</protein>
<dbReference type="Pfam" id="PF03480">
    <property type="entry name" value="DctP"/>
    <property type="match status" value="1"/>
</dbReference>
<dbReference type="EMBL" id="JAMKFE010000003">
    <property type="protein sequence ID" value="MCM5679122.1"/>
    <property type="molecule type" value="Genomic_DNA"/>
</dbReference>
<evidence type="ECO:0000256" key="1">
    <source>
        <dbReference type="ARBA" id="ARBA00022729"/>
    </source>
</evidence>
<dbReference type="NCBIfam" id="NF037995">
    <property type="entry name" value="TRAP_S1"/>
    <property type="match status" value="1"/>
</dbReference>
<gene>
    <name evidence="2" type="ORF">M8A51_06215</name>
</gene>
<evidence type="ECO:0000313" key="3">
    <source>
        <dbReference type="Proteomes" id="UP001165541"/>
    </source>
</evidence>
<dbReference type="CDD" id="cd13602">
    <property type="entry name" value="PBP2_TRAP_BpDctp6_7"/>
    <property type="match status" value="1"/>
</dbReference>
<keyword evidence="1" id="KW-0732">Signal</keyword>
<dbReference type="InterPro" id="IPR018389">
    <property type="entry name" value="DctP_fam"/>
</dbReference>
<dbReference type="Gene3D" id="3.40.190.170">
    <property type="entry name" value="Bacterial extracellular solute-binding protein, family 7"/>
    <property type="match status" value="1"/>
</dbReference>
<sequence>MNPGPGGSVRRRVLLQAACAGPLAAWLPHSRAAAAASSRTWRLATGYSADGLHARNIELFAQEVKAATGGTLSIEVHAGGKLAKLPDIFPGVQDGRFEAGEILLSAVAGTLPMAGVDAIPFVVSGYADAQRLAELARRPIDDKARDFGLRMLFDVPWPPQGLYSNRPLQAIGDLRGLRMRTYNDTTRRFASYVQAKAVEVNAVDLPAALRSGQIDAMITSAATGVESQAWTGMKHFYDVHAWIPKNAVAVSRAAFGSLAPEQQQAVLASAEQAQRRGWQMSEDAARAAKQTLGGHGMAVEPPGPILTRELKRLGEKFSLEWIRATNGLGNAVFLPYFTQAASR</sequence>
<comment type="caution">
    <text evidence="2">The sequence shown here is derived from an EMBL/GenBank/DDBJ whole genome shotgun (WGS) entry which is preliminary data.</text>
</comment>
<dbReference type="PANTHER" id="PTHR33376:SF4">
    <property type="entry name" value="SIALIC ACID-BINDING PERIPLASMIC PROTEIN SIAP"/>
    <property type="match status" value="1"/>
</dbReference>
<organism evidence="2 3">
    <name type="scientific">Caldimonas mangrovi</name>
    <dbReference type="NCBI Taxonomy" id="2944811"/>
    <lineage>
        <taxon>Bacteria</taxon>
        <taxon>Pseudomonadati</taxon>
        <taxon>Pseudomonadota</taxon>
        <taxon>Betaproteobacteria</taxon>
        <taxon>Burkholderiales</taxon>
        <taxon>Sphaerotilaceae</taxon>
        <taxon>Caldimonas</taxon>
    </lineage>
</organism>
<keyword evidence="3" id="KW-1185">Reference proteome</keyword>
<dbReference type="PANTHER" id="PTHR33376">
    <property type="match status" value="1"/>
</dbReference>